<dbReference type="PANTHER" id="PTHR47025:SF2">
    <property type="entry name" value="AUTOIMMUNE REGULATOR"/>
    <property type="match status" value="1"/>
</dbReference>
<keyword evidence="8" id="KW-1185">Reference proteome</keyword>
<feature type="compositionally biased region" description="Basic and acidic residues" evidence="5">
    <location>
        <begin position="1"/>
        <end position="23"/>
    </location>
</feature>
<name>A0ABD3PG26_9STRA</name>
<evidence type="ECO:0000256" key="5">
    <source>
        <dbReference type="SAM" id="MobiDB-lite"/>
    </source>
</evidence>
<dbReference type="InterPro" id="IPR019787">
    <property type="entry name" value="Znf_PHD-finger"/>
</dbReference>
<evidence type="ECO:0000256" key="3">
    <source>
        <dbReference type="ARBA" id="ARBA00022833"/>
    </source>
</evidence>
<dbReference type="GO" id="GO:0008270">
    <property type="term" value="F:zinc ion binding"/>
    <property type="evidence" value="ECO:0007669"/>
    <property type="project" value="UniProtKB-KW"/>
</dbReference>
<sequence>MVHSKVDSDKLDEPSLSPSKKEAQIVSLIDASTLAKDASACHTSAEAPNSESEPSAQQRSNRQTTAASSASVPPKSNSHSENDALPTPMNAESTTSALKGPNHTQSNNEPKEPLDTRKKDATRSSSRVRNNSSIGSKTEMDLSGSKSKDQEKIAPTQRPPPTPDQCIDSCIVELPPGTKAGDVITIRWPTVEQFEKSRDHSSKFADSPSKKRRVGNDSSIQAPSPIESGKSYSGKDSGLLVNITVPPYVSSSTTKRNKTARQFVKVYAPWIAAQRAAATTLDSRQLRAIGVDKSIGSRRSRRVERRNRGEGNVEKRTCPIGDMHQVSVASIPKSDTWAQESRLKKDGKNGYAQSSVECEQIWDQARGAQACSEDELIDEYMNSLQTFQKAHFMMTLHESNYDFMLAKQKMDRKTIQVEVNAGPSHASETTWQKCDKPNAMLEGTPLTEKECAAFDEAINENEKQFTVIAKAVGTTVNRCLVHYYSRFKSGKNQGRYLELKRIWEQSDECEICGDGGNLLCCDGCVHSYHMWCLSPPLVEIPKGQWYCDACQQEKKTG</sequence>
<keyword evidence="1" id="KW-0479">Metal-binding</keyword>
<dbReference type="PROSITE" id="PS01359">
    <property type="entry name" value="ZF_PHD_1"/>
    <property type="match status" value="1"/>
</dbReference>
<comment type="caution">
    <text evidence="7">The sequence shown here is derived from an EMBL/GenBank/DDBJ whole genome shotgun (WGS) entry which is preliminary data.</text>
</comment>
<dbReference type="PANTHER" id="PTHR47025">
    <property type="entry name" value="AUTOIMMUNE REGULATOR"/>
    <property type="match status" value="1"/>
</dbReference>
<organism evidence="7 8">
    <name type="scientific">Cyclotella cryptica</name>
    <dbReference type="NCBI Taxonomy" id="29204"/>
    <lineage>
        <taxon>Eukaryota</taxon>
        <taxon>Sar</taxon>
        <taxon>Stramenopiles</taxon>
        <taxon>Ochrophyta</taxon>
        <taxon>Bacillariophyta</taxon>
        <taxon>Coscinodiscophyceae</taxon>
        <taxon>Thalassiosirophycidae</taxon>
        <taxon>Stephanodiscales</taxon>
        <taxon>Stephanodiscaceae</taxon>
        <taxon>Cyclotella</taxon>
    </lineage>
</organism>
<evidence type="ECO:0000256" key="1">
    <source>
        <dbReference type="ARBA" id="ARBA00022723"/>
    </source>
</evidence>
<proteinExistence type="predicted"/>
<dbReference type="SUPFAM" id="SSF57903">
    <property type="entry name" value="FYVE/PHD zinc finger"/>
    <property type="match status" value="1"/>
</dbReference>
<dbReference type="Gene3D" id="3.30.40.10">
    <property type="entry name" value="Zinc/RING finger domain, C3HC4 (zinc finger)"/>
    <property type="match status" value="1"/>
</dbReference>
<reference evidence="7 8" key="1">
    <citation type="journal article" date="2020" name="G3 (Bethesda)">
        <title>Improved Reference Genome for Cyclotella cryptica CCMP332, a Model for Cell Wall Morphogenesis, Salinity Adaptation, and Lipid Production in Diatoms (Bacillariophyta).</title>
        <authorList>
            <person name="Roberts W.R."/>
            <person name="Downey K.M."/>
            <person name="Ruck E.C."/>
            <person name="Traller J.C."/>
            <person name="Alverson A.J."/>
        </authorList>
    </citation>
    <scope>NUCLEOTIDE SEQUENCE [LARGE SCALE GENOMIC DNA]</scope>
    <source>
        <strain evidence="7 8">CCMP332</strain>
    </source>
</reference>
<dbReference type="InterPro" id="IPR011011">
    <property type="entry name" value="Znf_FYVE_PHD"/>
</dbReference>
<dbReference type="Pfam" id="PF00628">
    <property type="entry name" value="PHD"/>
    <property type="match status" value="1"/>
</dbReference>
<feature type="compositionally biased region" description="Low complexity" evidence="5">
    <location>
        <begin position="123"/>
        <end position="133"/>
    </location>
</feature>
<feature type="domain" description="PHD-type" evidence="6">
    <location>
        <begin position="506"/>
        <end position="553"/>
    </location>
</feature>
<keyword evidence="2 4" id="KW-0863">Zinc-finger</keyword>
<evidence type="ECO:0000313" key="8">
    <source>
        <dbReference type="Proteomes" id="UP001516023"/>
    </source>
</evidence>
<dbReference type="SMART" id="SM00249">
    <property type="entry name" value="PHD"/>
    <property type="match status" value="1"/>
</dbReference>
<dbReference type="InterPro" id="IPR019786">
    <property type="entry name" value="Zinc_finger_PHD-type_CS"/>
</dbReference>
<protein>
    <recommendedName>
        <fullName evidence="6">PHD-type domain-containing protein</fullName>
    </recommendedName>
</protein>
<feature type="compositionally biased region" description="Polar residues" evidence="5">
    <location>
        <begin position="90"/>
        <end position="108"/>
    </location>
</feature>
<feature type="compositionally biased region" description="Low complexity" evidence="5">
    <location>
        <begin position="44"/>
        <end position="56"/>
    </location>
</feature>
<dbReference type="PROSITE" id="PS50016">
    <property type="entry name" value="ZF_PHD_2"/>
    <property type="match status" value="1"/>
</dbReference>
<gene>
    <name evidence="7" type="ORF">HJC23_013569</name>
</gene>
<feature type="compositionally biased region" description="Basic and acidic residues" evidence="5">
    <location>
        <begin position="194"/>
        <end position="203"/>
    </location>
</feature>
<keyword evidence="3" id="KW-0862">Zinc</keyword>
<accession>A0ABD3PG26</accession>
<evidence type="ECO:0000313" key="7">
    <source>
        <dbReference type="EMBL" id="KAL3785430.1"/>
    </source>
</evidence>
<feature type="region of interest" description="Disordered" evidence="5">
    <location>
        <begin position="194"/>
        <end position="236"/>
    </location>
</feature>
<dbReference type="EMBL" id="JABMIG020000215">
    <property type="protein sequence ID" value="KAL3785430.1"/>
    <property type="molecule type" value="Genomic_DNA"/>
</dbReference>
<feature type="region of interest" description="Disordered" evidence="5">
    <location>
        <begin position="37"/>
        <end position="173"/>
    </location>
</feature>
<dbReference type="InterPro" id="IPR013083">
    <property type="entry name" value="Znf_RING/FYVE/PHD"/>
</dbReference>
<dbReference type="AlphaFoldDB" id="A0ABD3PG26"/>
<dbReference type="CDD" id="cd15532">
    <property type="entry name" value="PHD2_CHD_II"/>
    <property type="match status" value="1"/>
</dbReference>
<feature type="compositionally biased region" description="Polar residues" evidence="5">
    <location>
        <begin position="57"/>
        <end position="79"/>
    </location>
</feature>
<feature type="region of interest" description="Disordered" evidence="5">
    <location>
        <begin position="1"/>
        <end position="24"/>
    </location>
</feature>
<feature type="compositionally biased region" description="Basic and acidic residues" evidence="5">
    <location>
        <begin position="109"/>
        <end position="122"/>
    </location>
</feature>
<evidence type="ECO:0000256" key="2">
    <source>
        <dbReference type="ARBA" id="ARBA00022771"/>
    </source>
</evidence>
<evidence type="ECO:0000256" key="4">
    <source>
        <dbReference type="PROSITE-ProRule" id="PRU00146"/>
    </source>
</evidence>
<evidence type="ECO:0000259" key="6">
    <source>
        <dbReference type="PROSITE" id="PS50016"/>
    </source>
</evidence>
<dbReference type="Proteomes" id="UP001516023">
    <property type="component" value="Unassembled WGS sequence"/>
</dbReference>
<dbReference type="InterPro" id="IPR001965">
    <property type="entry name" value="Znf_PHD"/>
</dbReference>